<dbReference type="PANTHER" id="PTHR19278">
    <property type="entry name" value="OROTATE PHOSPHORIBOSYLTRANSFERASE"/>
    <property type="match status" value="1"/>
</dbReference>
<feature type="binding site" evidence="6">
    <location>
        <position position="209"/>
    </location>
    <ligand>
        <name>substrate</name>
    </ligand>
</feature>
<evidence type="ECO:0000313" key="9">
    <source>
        <dbReference type="EMBL" id="BAF95082.1"/>
    </source>
</evidence>
<keyword evidence="4 7" id="KW-0456">Lyase</keyword>
<evidence type="ECO:0000256" key="2">
    <source>
        <dbReference type="ARBA" id="ARBA00022793"/>
    </source>
</evidence>
<feature type="binding site" evidence="6">
    <location>
        <position position="229"/>
    </location>
    <ligand>
        <name>substrate</name>
    </ligand>
</feature>
<dbReference type="PROSITE" id="PS00156">
    <property type="entry name" value="OMPDECASE"/>
    <property type="match status" value="1"/>
</dbReference>
<evidence type="ECO:0000256" key="4">
    <source>
        <dbReference type="ARBA" id="ARBA00023239"/>
    </source>
</evidence>
<dbReference type="OrthoDB" id="10263753at2759"/>
<feature type="binding site" evidence="6">
    <location>
        <position position="150"/>
    </location>
    <ligand>
        <name>substrate</name>
    </ligand>
</feature>
<reference evidence="9" key="1">
    <citation type="journal article" date="2008" name="Protist">
        <title>Evolutionary analysis of synteny and gene fusion for pyrimidine biosynthetic enzymes in Euglenozoa: an extraordinary gap between kinetoplastids and diplonemids.</title>
        <authorList>
            <person name="Makiuchi T."/>
            <person name="Annoura T."/>
            <person name="Hashimoto T."/>
            <person name="Murata E."/>
            <person name="Aoki T."/>
            <person name="Nara T."/>
        </authorList>
    </citation>
    <scope>NUCLEOTIDE SEQUENCE</scope>
    <source>
        <strain evidence="9">ATCC 50162</strain>
    </source>
</reference>
<feature type="binding site" evidence="6">
    <location>
        <position position="37"/>
    </location>
    <ligand>
        <name>substrate</name>
    </ligand>
</feature>
<comment type="similarity">
    <text evidence="7">Belongs to the OMP decarboxylase family.</text>
</comment>
<feature type="binding site" evidence="6">
    <location>
        <position position="59"/>
    </location>
    <ligand>
        <name>substrate</name>
    </ligand>
</feature>
<organism evidence="9">
    <name type="scientific">Diplonema papillatum</name>
    <dbReference type="NCBI Taxonomy" id="91374"/>
    <lineage>
        <taxon>Eukaryota</taxon>
        <taxon>Discoba</taxon>
        <taxon>Euglenozoa</taxon>
        <taxon>Diplonemea</taxon>
        <taxon>Diplonemidae</taxon>
        <taxon>Diplonema</taxon>
    </lineage>
</organism>
<feature type="active site" description="For OMPdecase activity" evidence="5">
    <location>
        <position position="95"/>
    </location>
</feature>
<dbReference type="UniPathway" id="UPA00070">
    <property type="reaction ID" value="UER00120"/>
</dbReference>
<dbReference type="Gene3D" id="3.20.20.70">
    <property type="entry name" value="Aldolase class I"/>
    <property type="match status" value="1"/>
</dbReference>
<proteinExistence type="evidence at transcript level"/>
<feature type="active site" description="For OMPdecase activity" evidence="5">
    <location>
        <position position="92"/>
    </location>
</feature>
<dbReference type="CDD" id="cd04725">
    <property type="entry name" value="OMP_decarboxylase_like"/>
    <property type="match status" value="1"/>
</dbReference>
<dbReference type="SUPFAM" id="SSF51366">
    <property type="entry name" value="Ribulose-phoshate binding barrel"/>
    <property type="match status" value="1"/>
</dbReference>
<dbReference type="FunFam" id="3.20.20.70:FF:000114">
    <property type="entry name" value="Decarboxylase,orotidine phosphate"/>
    <property type="match status" value="1"/>
</dbReference>
<dbReference type="Pfam" id="PF00215">
    <property type="entry name" value="OMPdecase"/>
    <property type="match status" value="1"/>
</dbReference>
<dbReference type="EC" id="4.1.1.23" evidence="7"/>
<evidence type="ECO:0000259" key="8">
    <source>
        <dbReference type="SMART" id="SM00934"/>
    </source>
</evidence>
<feature type="active site" description="For OMPdecase activity" evidence="5">
    <location>
        <position position="90"/>
    </location>
</feature>
<dbReference type="GO" id="GO:0044205">
    <property type="term" value="P:'de novo' UMP biosynthetic process"/>
    <property type="evidence" value="ECO:0007669"/>
    <property type="project" value="UniProtKB-UniPathway"/>
</dbReference>
<dbReference type="InterPro" id="IPR001754">
    <property type="entry name" value="OMPdeCOase_dom"/>
</dbReference>
<dbReference type="GO" id="GO:0004588">
    <property type="term" value="F:orotate phosphoribosyltransferase activity"/>
    <property type="evidence" value="ECO:0007669"/>
    <property type="project" value="TreeGrafter"/>
</dbReference>
<dbReference type="NCBIfam" id="TIGR01740">
    <property type="entry name" value="pyrF"/>
    <property type="match status" value="1"/>
</dbReference>
<dbReference type="InterPro" id="IPR018089">
    <property type="entry name" value="OMPdecase_AS"/>
</dbReference>
<feature type="domain" description="Orotidine 5'-phosphate decarboxylase" evidence="8">
    <location>
        <begin position="37"/>
        <end position="244"/>
    </location>
</feature>
<evidence type="ECO:0000256" key="5">
    <source>
        <dbReference type="PIRSR" id="PIRSR614732-1"/>
    </source>
</evidence>
<evidence type="ECO:0000256" key="6">
    <source>
        <dbReference type="PIRSR" id="PIRSR614732-2"/>
    </source>
</evidence>
<dbReference type="InterPro" id="IPR013785">
    <property type="entry name" value="Aldolase_TIM"/>
</dbReference>
<dbReference type="GO" id="GO:0006207">
    <property type="term" value="P:'de novo' pyrimidine nucleobase biosynthetic process"/>
    <property type="evidence" value="ECO:0007669"/>
    <property type="project" value="InterPro"/>
</dbReference>
<accession>A9CQ19</accession>
<keyword evidence="3 7" id="KW-0665">Pyrimidine biosynthesis</keyword>
<gene>
    <name evidence="9" type="primary">pyr6</name>
</gene>
<dbReference type="AlphaFoldDB" id="A9CQ19"/>
<evidence type="ECO:0000256" key="7">
    <source>
        <dbReference type="RuleBase" id="RU000512"/>
    </source>
</evidence>
<dbReference type="SMART" id="SM00934">
    <property type="entry name" value="OMPdecase"/>
    <property type="match status" value="1"/>
</dbReference>
<feature type="binding site" evidence="6">
    <location>
        <position position="228"/>
    </location>
    <ligand>
        <name>substrate</name>
    </ligand>
</feature>
<protein>
    <recommendedName>
        <fullName evidence="7">Orotidine 5'-phosphate decarboxylase</fullName>
        <ecNumber evidence="7">4.1.1.23</ecNumber>
    </recommendedName>
</protein>
<evidence type="ECO:0000256" key="1">
    <source>
        <dbReference type="ARBA" id="ARBA00004861"/>
    </source>
</evidence>
<dbReference type="GO" id="GO:0004590">
    <property type="term" value="F:orotidine-5'-phosphate decarboxylase activity"/>
    <property type="evidence" value="ECO:0007669"/>
    <property type="project" value="UniProtKB-EC"/>
</dbReference>
<evidence type="ECO:0000256" key="3">
    <source>
        <dbReference type="ARBA" id="ARBA00022975"/>
    </source>
</evidence>
<name>A9CQ19_9EUGL</name>
<dbReference type="InterPro" id="IPR014732">
    <property type="entry name" value="OMPdecase"/>
</dbReference>
<comment type="pathway">
    <text evidence="1 7">Pyrimidine metabolism; UMP biosynthesis via de novo pathway; UMP from orotate: step 2/2.</text>
</comment>
<dbReference type="InterPro" id="IPR011060">
    <property type="entry name" value="RibuloseP-bd_barrel"/>
</dbReference>
<sequence length="271" mass="29759">MPELSFQERAKLCACDAGRRVFETMARKQSCLSFNPDVTTKAEILETVRQVGAECCMIKTHMDVVSDFDDDLVAQLQKLSEELDFVIFEDRKFADIGNTAMLQYEHGHHRIASWSHVTNAHIVAGPGTVEALKKVGIPLKRGCLLVAEMSSKGTLADGGPYTKAAVEQAYAHEDFVFGFVAQRRITDHAGFLTLTPGVQLQKGGDAMGQQYNTPASVMAKGADIIQVGRGILNAPDRSAAAKEFRKQSWEAYTARLAESELSVPYPKAMFQ</sequence>
<comment type="catalytic activity">
    <reaction evidence="7">
        <text>orotidine 5'-phosphate + H(+) = UMP + CO2</text>
        <dbReference type="Rhea" id="RHEA:11596"/>
        <dbReference type="ChEBI" id="CHEBI:15378"/>
        <dbReference type="ChEBI" id="CHEBI:16526"/>
        <dbReference type="ChEBI" id="CHEBI:57538"/>
        <dbReference type="ChEBI" id="CHEBI:57865"/>
        <dbReference type="EC" id="4.1.1.23"/>
    </reaction>
</comment>
<dbReference type="PANTHER" id="PTHR19278:SF9">
    <property type="entry name" value="URIDINE 5'-MONOPHOSPHATE SYNTHASE"/>
    <property type="match status" value="1"/>
</dbReference>
<keyword evidence="2 7" id="KW-0210">Decarboxylase</keyword>
<dbReference type="EMBL" id="AB307739">
    <property type="protein sequence ID" value="BAF95082.1"/>
    <property type="molecule type" value="mRNA"/>
</dbReference>